<organism evidence="1 2">
    <name type="scientific">Novosphingobium piscinae</name>
    <dbReference type="NCBI Taxonomy" id="1507448"/>
    <lineage>
        <taxon>Bacteria</taxon>
        <taxon>Pseudomonadati</taxon>
        <taxon>Pseudomonadota</taxon>
        <taxon>Alphaproteobacteria</taxon>
        <taxon>Sphingomonadales</taxon>
        <taxon>Sphingomonadaceae</taxon>
        <taxon>Novosphingobium</taxon>
    </lineage>
</organism>
<evidence type="ECO:0000313" key="2">
    <source>
        <dbReference type="Proteomes" id="UP000551327"/>
    </source>
</evidence>
<gene>
    <name evidence="1" type="ORF">H7F53_10085</name>
</gene>
<name>A0A7X1KQ71_9SPHN</name>
<proteinExistence type="predicted"/>
<dbReference type="AlphaFoldDB" id="A0A7X1KQ71"/>
<dbReference type="Proteomes" id="UP000551327">
    <property type="component" value="Unassembled WGS sequence"/>
</dbReference>
<reference evidence="1 2" key="1">
    <citation type="submission" date="2020-08" db="EMBL/GenBank/DDBJ databases">
        <title>The genome sequence of type strain Novosphingobium piscinae KCTC 42194.</title>
        <authorList>
            <person name="Liu Y."/>
        </authorList>
    </citation>
    <scope>NUCLEOTIDE SEQUENCE [LARGE SCALE GENOMIC DNA]</scope>
    <source>
        <strain evidence="1 2">KCTC 42194</strain>
    </source>
</reference>
<protein>
    <recommendedName>
        <fullName evidence="3">Tetratricopeptide repeat protein</fullName>
    </recommendedName>
</protein>
<accession>A0A7X1KQ71</accession>
<evidence type="ECO:0000313" key="1">
    <source>
        <dbReference type="EMBL" id="MBC2669492.1"/>
    </source>
</evidence>
<dbReference type="InterPro" id="IPR011990">
    <property type="entry name" value="TPR-like_helical_dom_sf"/>
</dbReference>
<evidence type="ECO:0008006" key="3">
    <source>
        <dbReference type="Google" id="ProtNLM"/>
    </source>
</evidence>
<dbReference type="SUPFAM" id="SSF48452">
    <property type="entry name" value="TPR-like"/>
    <property type="match status" value="1"/>
</dbReference>
<comment type="caution">
    <text evidence="1">The sequence shown here is derived from an EMBL/GenBank/DDBJ whole genome shotgun (WGS) entry which is preliminary data.</text>
</comment>
<dbReference type="Gene3D" id="1.25.40.10">
    <property type="entry name" value="Tetratricopeptide repeat domain"/>
    <property type="match status" value="1"/>
</dbReference>
<sequence length="432" mass="44947">MFPISSRAGGTFVSRVALGAALALGVAGGMALSGSVAFAKDAKEAKPEPPKLSKPFTALAGPLQADIAKVKDQAGAAALKDRVTAALAAATTPDDKFFGGQFAIQIGQTAKDSALMRTGLETVIGSGKMTGPDLGKYNYFLGGMAFDAKDYAAARTAFANAIANGYTENDVQALLAETYFATNENPKGMELLSTAIAARKAAGALPPKEWFIRGLSVAYKAKDYGSAFAFGAGLVEGYPSADNWADAIGLARTAGRFQAQETLDLMRLMDRTGSFRDTSDYAEYLQAADARRAPAEVLKILDEGVKSGKLAPSDVFVSENRNIAQARLAGDKASLPALEKDASVASAPVATVMAAGDAFLSYDQWAKAEGFYQAALGKAGVDADRALTRLGIAQFGQGKFAEAQATFAKVNGTRKPIAQLWAVYAGQKAKGG</sequence>
<dbReference type="EMBL" id="JACLAX010000008">
    <property type="protein sequence ID" value="MBC2669492.1"/>
    <property type="molecule type" value="Genomic_DNA"/>
</dbReference>
<dbReference type="RefSeq" id="WP_185679351.1">
    <property type="nucleotide sequence ID" value="NZ_JACLAX010000008.1"/>
</dbReference>
<keyword evidence="2" id="KW-1185">Reference proteome</keyword>